<protein>
    <submittedName>
        <fullName evidence="4">Beta-lactamase</fullName>
    </submittedName>
</protein>
<feature type="domain" description="Beta-lactamase-related" evidence="3">
    <location>
        <begin position="36"/>
        <end position="356"/>
    </location>
</feature>
<dbReference type="SUPFAM" id="SSF56601">
    <property type="entry name" value="beta-lactamase/transpeptidase-like"/>
    <property type="match status" value="1"/>
</dbReference>
<dbReference type="RefSeq" id="WP_006982195.1">
    <property type="nucleotide sequence ID" value="NZ_ABVL01000018.1"/>
</dbReference>
<dbReference type="AlphaFoldDB" id="B4D7F9"/>
<evidence type="ECO:0000256" key="1">
    <source>
        <dbReference type="ARBA" id="ARBA00022801"/>
    </source>
</evidence>
<dbReference type="EMBL" id="ABVL01000018">
    <property type="protein sequence ID" value="EDY17576.1"/>
    <property type="molecule type" value="Genomic_DNA"/>
</dbReference>
<dbReference type="InterPro" id="IPR001466">
    <property type="entry name" value="Beta-lactam-related"/>
</dbReference>
<reference evidence="4 5" key="1">
    <citation type="journal article" date="2011" name="J. Bacteriol.">
        <title>Genome sequence of Chthoniobacter flavus Ellin428, an aerobic heterotrophic soil bacterium.</title>
        <authorList>
            <person name="Kant R."/>
            <person name="van Passel M.W."/>
            <person name="Palva A."/>
            <person name="Lucas S."/>
            <person name="Lapidus A."/>
            <person name="Glavina Del Rio T."/>
            <person name="Dalin E."/>
            <person name="Tice H."/>
            <person name="Bruce D."/>
            <person name="Goodwin L."/>
            <person name="Pitluck S."/>
            <person name="Larimer F.W."/>
            <person name="Land M.L."/>
            <person name="Hauser L."/>
            <person name="Sangwan P."/>
            <person name="de Vos W.M."/>
            <person name="Janssen P.H."/>
            <person name="Smidt H."/>
        </authorList>
    </citation>
    <scope>NUCLEOTIDE SEQUENCE [LARGE SCALE GENOMIC DNA]</scope>
    <source>
        <strain evidence="4 5">Ellin428</strain>
    </source>
</reference>
<keyword evidence="2" id="KW-0732">Signal</keyword>
<evidence type="ECO:0000259" key="3">
    <source>
        <dbReference type="Pfam" id="PF00144"/>
    </source>
</evidence>
<dbReference type="InterPro" id="IPR012338">
    <property type="entry name" value="Beta-lactam/transpept-like"/>
</dbReference>
<dbReference type="FunCoup" id="B4D7F9">
    <property type="interactions" value="110"/>
</dbReference>
<accession>B4D7F9</accession>
<dbReference type="PANTHER" id="PTHR43283">
    <property type="entry name" value="BETA-LACTAMASE-RELATED"/>
    <property type="match status" value="1"/>
</dbReference>
<dbReference type="STRING" id="497964.CfE428DRAFT_4874"/>
<evidence type="ECO:0000313" key="4">
    <source>
        <dbReference type="EMBL" id="EDY17576.1"/>
    </source>
</evidence>
<dbReference type="Gene3D" id="3.40.710.10">
    <property type="entry name" value="DD-peptidase/beta-lactamase superfamily"/>
    <property type="match status" value="1"/>
</dbReference>
<dbReference type="eggNOG" id="COG1680">
    <property type="taxonomic scope" value="Bacteria"/>
</dbReference>
<feature type="chain" id="PRO_5002800540" evidence="2">
    <location>
        <begin position="21"/>
        <end position="386"/>
    </location>
</feature>
<dbReference type="InterPro" id="IPR050789">
    <property type="entry name" value="Diverse_Enzym_Activities"/>
</dbReference>
<dbReference type="InParanoid" id="B4D7F9"/>
<keyword evidence="5" id="KW-1185">Reference proteome</keyword>
<dbReference type="PANTHER" id="PTHR43283:SF11">
    <property type="entry name" value="BETA-LACTAMASE-RELATED DOMAIN-CONTAINING PROTEIN"/>
    <property type="match status" value="1"/>
</dbReference>
<feature type="signal peptide" evidence="2">
    <location>
        <begin position="1"/>
        <end position="20"/>
    </location>
</feature>
<gene>
    <name evidence="4" type="ORF">CfE428DRAFT_4874</name>
</gene>
<evidence type="ECO:0000313" key="5">
    <source>
        <dbReference type="Proteomes" id="UP000005824"/>
    </source>
</evidence>
<proteinExistence type="predicted"/>
<name>B4D7F9_9BACT</name>
<sequence>MNRILPVFLALCAFPIVALAQQGTAPAFRPEKIRELDAVITQAIADGKCPGGVLWLEHAGTAYHRAYGSRCVEPTGEPMTEETIFDVASLTKVIATTTAVMLLVEKEQVKLAEKVQTYLPEFTGDGREKITVRQLLTHTSGLRPDLPPGGPPGYEATLDRVFRERPTAAPDTAFRYSDLNFILLGAMVARVSGKPLNEFCAERIFGPLKMSDTLFRPPATLRGRIAPTTRETPRGLVHDPTAQLMGGVAGHAGLFTTVADLARFARMLLGRGSLESVHLLLPETVQLMTTVQSPAALADRRGLGWDIDSRFSGPRGTVFPVGSYGHTGWTGGSLWIDPASETFVIFLSNRNHPTEAGNVIKLWKVIGTLAAEAVGKGGKEDVGGGK</sequence>
<keyword evidence="1" id="KW-0378">Hydrolase</keyword>
<dbReference type="Pfam" id="PF00144">
    <property type="entry name" value="Beta-lactamase"/>
    <property type="match status" value="1"/>
</dbReference>
<comment type="caution">
    <text evidence="4">The sequence shown here is derived from an EMBL/GenBank/DDBJ whole genome shotgun (WGS) entry which is preliminary data.</text>
</comment>
<evidence type="ECO:0000256" key="2">
    <source>
        <dbReference type="SAM" id="SignalP"/>
    </source>
</evidence>
<dbReference type="Proteomes" id="UP000005824">
    <property type="component" value="Unassembled WGS sequence"/>
</dbReference>
<organism evidence="4 5">
    <name type="scientific">Chthoniobacter flavus Ellin428</name>
    <dbReference type="NCBI Taxonomy" id="497964"/>
    <lineage>
        <taxon>Bacteria</taxon>
        <taxon>Pseudomonadati</taxon>
        <taxon>Verrucomicrobiota</taxon>
        <taxon>Spartobacteria</taxon>
        <taxon>Chthoniobacterales</taxon>
        <taxon>Chthoniobacteraceae</taxon>
        <taxon>Chthoniobacter</taxon>
    </lineage>
</organism>
<dbReference type="GO" id="GO:0016787">
    <property type="term" value="F:hydrolase activity"/>
    <property type="evidence" value="ECO:0007669"/>
    <property type="project" value="UniProtKB-KW"/>
</dbReference>
<dbReference type="MEROPS" id="S12.950"/>